<gene>
    <name evidence="3" type="ORF">DFR62_0248</name>
</gene>
<dbReference type="AlphaFoldDB" id="A0A497YGL3"/>
<dbReference type="Proteomes" id="UP000280791">
    <property type="component" value="Unassembled WGS sequence"/>
</dbReference>
<comment type="caution">
    <text evidence="3">The sequence shown here is derived from an EMBL/GenBank/DDBJ whole genome shotgun (WGS) entry which is preliminary data.</text>
</comment>
<evidence type="ECO:0000313" key="3">
    <source>
        <dbReference type="EMBL" id="RLJ90106.1"/>
    </source>
</evidence>
<evidence type="ECO:0000256" key="1">
    <source>
        <dbReference type="SAM" id="Coils"/>
    </source>
</evidence>
<proteinExistence type="predicted"/>
<dbReference type="EMBL" id="RCCP01000001">
    <property type="protein sequence ID" value="RLJ90106.1"/>
    <property type="molecule type" value="Genomic_DNA"/>
</dbReference>
<feature type="transmembrane region" description="Helical" evidence="2">
    <location>
        <begin position="174"/>
        <end position="196"/>
    </location>
</feature>
<name>A0A497YGL3_9BACL</name>
<evidence type="ECO:0000313" key="4">
    <source>
        <dbReference type="Proteomes" id="UP000280791"/>
    </source>
</evidence>
<protein>
    <submittedName>
        <fullName evidence="3">Uncharacterized protein</fullName>
    </submittedName>
</protein>
<keyword evidence="2" id="KW-0472">Membrane</keyword>
<keyword evidence="2" id="KW-1133">Transmembrane helix</keyword>
<keyword evidence="4" id="KW-1185">Reference proteome</keyword>
<accession>A0A497YGL3</accession>
<keyword evidence="1" id="KW-0175">Coiled coil</keyword>
<reference evidence="3 4" key="1">
    <citation type="submission" date="2018-10" db="EMBL/GenBank/DDBJ databases">
        <title>Genomic Encyclopedia of Type Strains, Phase IV (KMG-IV): sequencing the most valuable type-strain genomes for metagenomic binning, comparative biology and taxonomic classification.</title>
        <authorList>
            <person name="Goeker M."/>
        </authorList>
    </citation>
    <scope>NUCLEOTIDE SEQUENCE [LARGE SCALE GENOMIC DNA]</scope>
    <source>
        <strain evidence="3 4">DSM 20549</strain>
    </source>
</reference>
<keyword evidence="2" id="KW-0812">Transmembrane</keyword>
<sequence>MAESTVTSTRGAIKWNSHHDKELEAPQDLLKLMEKHQEAKIDGFIYGNNAVKMKHPETENINSSIQSYFHRGNDSVVNKGDETMNNHDSTDTLFKELKIDMREREERSRKEISDREERYERQLERFAQESQQREERIRQETKEREERIEKMINGVNSKVEDHAKYFESIKNQNFWGNITVFVALVAILVTLMLALFNQ</sequence>
<feature type="coiled-coil region" evidence="1">
    <location>
        <begin position="102"/>
        <end position="147"/>
    </location>
</feature>
<dbReference type="RefSeq" id="WP_121297667.1">
    <property type="nucleotide sequence ID" value="NZ_QBEW01000043.1"/>
</dbReference>
<organism evidence="3 4">
    <name type="scientific">Planococcus citreus</name>
    <dbReference type="NCBI Taxonomy" id="1373"/>
    <lineage>
        <taxon>Bacteria</taxon>
        <taxon>Bacillati</taxon>
        <taxon>Bacillota</taxon>
        <taxon>Bacilli</taxon>
        <taxon>Bacillales</taxon>
        <taxon>Caryophanaceae</taxon>
        <taxon>Planococcus</taxon>
    </lineage>
</organism>
<evidence type="ECO:0000256" key="2">
    <source>
        <dbReference type="SAM" id="Phobius"/>
    </source>
</evidence>